<keyword evidence="3" id="KW-0732">Signal</keyword>
<protein>
    <submittedName>
        <fullName evidence="9">Plexin domain-containing 2</fullName>
    </submittedName>
</protein>
<feature type="domain" description="PSI" evidence="8">
    <location>
        <begin position="200"/>
        <end position="245"/>
    </location>
</feature>
<keyword evidence="4 7" id="KW-1133">Transmembrane helix</keyword>
<evidence type="ECO:0000313" key="9">
    <source>
        <dbReference type="EMBL" id="RNA41160.1"/>
    </source>
</evidence>
<dbReference type="Pfam" id="PF01437">
    <property type="entry name" value="PSI"/>
    <property type="match status" value="1"/>
</dbReference>
<evidence type="ECO:0000259" key="8">
    <source>
        <dbReference type="SMART" id="SM00423"/>
    </source>
</evidence>
<evidence type="ECO:0000256" key="1">
    <source>
        <dbReference type="ARBA" id="ARBA00004479"/>
    </source>
</evidence>
<dbReference type="PANTHER" id="PTHR13055:SF12">
    <property type="entry name" value="LD40707P"/>
    <property type="match status" value="1"/>
</dbReference>
<keyword evidence="6" id="KW-0325">Glycoprotein</keyword>
<comment type="caution">
    <text evidence="9">The sequence shown here is derived from an EMBL/GenBank/DDBJ whole genome shotgun (WGS) entry which is preliminary data.</text>
</comment>
<feature type="transmembrane region" description="Helical" evidence="7">
    <location>
        <begin position="288"/>
        <end position="310"/>
    </location>
</feature>
<proteinExistence type="predicted"/>
<evidence type="ECO:0000256" key="2">
    <source>
        <dbReference type="ARBA" id="ARBA00022692"/>
    </source>
</evidence>
<evidence type="ECO:0000256" key="4">
    <source>
        <dbReference type="ARBA" id="ARBA00022989"/>
    </source>
</evidence>
<dbReference type="EMBL" id="REGN01000537">
    <property type="protein sequence ID" value="RNA41160.1"/>
    <property type="molecule type" value="Genomic_DNA"/>
</dbReference>
<dbReference type="PANTHER" id="PTHR13055">
    <property type="entry name" value="TUMOR ENDOTHELIAL MARKER 7 RELATED"/>
    <property type="match status" value="1"/>
</dbReference>
<evidence type="ECO:0000256" key="6">
    <source>
        <dbReference type="ARBA" id="ARBA00023180"/>
    </source>
</evidence>
<evidence type="ECO:0000256" key="7">
    <source>
        <dbReference type="SAM" id="Phobius"/>
    </source>
</evidence>
<dbReference type="STRING" id="10195.A0A3M7T011"/>
<dbReference type="InterPro" id="IPR016201">
    <property type="entry name" value="PSI"/>
</dbReference>
<name>A0A3M7T011_BRAPC</name>
<dbReference type="AlphaFoldDB" id="A0A3M7T011"/>
<dbReference type="OrthoDB" id="6285106at2759"/>
<dbReference type="InterPro" id="IPR031152">
    <property type="entry name" value="PLXDC"/>
</dbReference>
<keyword evidence="5 7" id="KW-0472">Membrane</keyword>
<accession>A0A3M7T011</accession>
<evidence type="ECO:0000313" key="10">
    <source>
        <dbReference type="Proteomes" id="UP000276133"/>
    </source>
</evidence>
<evidence type="ECO:0000256" key="5">
    <source>
        <dbReference type="ARBA" id="ARBA00023136"/>
    </source>
</evidence>
<evidence type="ECO:0000256" key="3">
    <source>
        <dbReference type="ARBA" id="ARBA00022729"/>
    </source>
</evidence>
<keyword evidence="10" id="KW-1185">Reference proteome</keyword>
<organism evidence="9 10">
    <name type="scientific">Brachionus plicatilis</name>
    <name type="common">Marine rotifer</name>
    <name type="synonym">Brachionus muelleri</name>
    <dbReference type="NCBI Taxonomy" id="10195"/>
    <lineage>
        <taxon>Eukaryota</taxon>
        <taxon>Metazoa</taxon>
        <taxon>Spiralia</taxon>
        <taxon>Gnathifera</taxon>
        <taxon>Rotifera</taxon>
        <taxon>Eurotatoria</taxon>
        <taxon>Monogononta</taxon>
        <taxon>Pseudotrocha</taxon>
        <taxon>Ploima</taxon>
        <taxon>Brachionidae</taxon>
        <taxon>Brachionus</taxon>
    </lineage>
</organism>
<gene>
    <name evidence="9" type="ORF">BpHYR1_002762</name>
</gene>
<keyword evidence="2 7" id="KW-0812">Transmembrane</keyword>
<dbReference type="Proteomes" id="UP000276133">
    <property type="component" value="Unassembled WGS sequence"/>
</dbReference>
<dbReference type="GO" id="GO:0016020">
    <property type="term" value="C:membrane"/>
    <property type="evidence" value="ECO:0007669"/>
    <property type="project" value="UniProtKB-SubCell"/>
</dbReference>
<dbReference type="SMART" id="SM00423">
    <property type="entry name" value="PSI"/>
    <property type="match status" value="1"/>
</dbReference>
<sequence>MTTTANNAFTRHPYKNNSEQTIMEDNKNYYHQTVVRAELDQIINWVNLDSSKFSIYDVKKDHDLSNNYLKATIVRLKFRFPYYGHLLDQIVVATGGFLYVGSLMNPLITKAQYIAPLMANFDPALSNTSMIKYVDNTTHFICTWENLRLQDQPDYGEYTFQVIINHDAKIEYTIVQYHVVNIPLENVKTGNSILLFMLPNCLQLKTCDTCINSLTNFNCIWCPELQRCSDTVDRYRQEWLEFGCPMNYESQSNLTCFNAVREASDQKSFKEESAITIKDSDYAKSVSVGVFLTVFLSMIFTTLIWVGYAYKNPNSTSGLWLIEHRPRKLFGLWTTRFNRNTSSLTRLEENTP</sequence>
<dbReference type="InterPro" id="IPR002165">
    <property type="entry name" value="Plexin_repeat"/>
</dbReference>
<comment type="subcellular location">
    <subcellularLocation>
        <location evidence="1">Membrane</location>
        <topology evidence="1">Single-pass type I membrane protein</topology>
    </subcellularLocation>
</comment>
<reference evidence="9 10" key="1">
    <citation type="journal article" date="2018" name="Sci. Rep.">
        <title>Genomic signatures of local adaptation to the degree of environmental predictability in rotifers.</title>
        <authorList>
            <person name="Franch-Gras L."/>
            <person name="Hahn C."/>
            <person name="Garcia-Roger E.M."/>
            <person name="Carmona M.J."/>
            <person name="Serra M."/>
            <person name="Gomez A."/>
        </authorList>
    </citation>
    <scope>NUCLEOTIDE SEQUENCE [LARGE SCALE GENOMIC DNA]</scope>
    <source>
        <strain evidence="9">HYR1</strain>
    </source>
</reference>